<protein>
    <recommendedName>
        <fullName evidence="3">Nucleotide-diphospho-sugar transferase domain-containing protein</fullName>
    </recommendedName>
</protein>
<proteinExistence type="predicted"/>
<dbReference type="InterPro" id="IPR029044">
    <property type="entry name" value="Nucleotide-diphossugar_trans"/>
</dbReference>
<accession>A0ABV2B2L5</accession>
<name>A0ABV2B2L5_9GAMM</name>
<keyword evidence="2" id="KW-1185">Reference proteome</keyword>
<dbReference type="Proteomes" id="UP001460888">
    <property type="component" value="Unassembled WGS sequence"/>
</dbReference>
<dbReference type="SUPFAM" id="SSF53448">
    <property type="entry name" value="Nucleotide-diphospho-sugar transferases"/>
    <property type="match status" value="1"/>
</dbReference>
<evidence type="ECO:0000313" key="2">
    <source>
        <dbReference type="Proteomes" id="UP001460888"/>
    </source>
</evidence>
<evidence type="ECO:0008006" key="3">
    <source>
        <dbReference type="Google" id="ProtNLM"/>
    </source>
</evidence>
<gene>
    <name evidence="1" type="ORF">SADO_10959</name>
</gene>
<organism evidence="1 2">
    <name type="scientific">Salinisphaera dokdonensis CL-ES53</name>
    <dbReference type="NCBI Taxonomy" id="1304272"/>
    <lineage>
        <taxon>Bacteria</taxon>
        <taxon>Pseudomonadati</taxon>
        <taxon>Pseudomonadota</taxon>
        <taxon>Gammaproteobacteria</taxon>
        <taxon>Salinisphaerales</taxon>
        <taxon>Salinisphaeraceae</taxon>
        <taxon>Salinisphaera</taxon>
    </lineage>
</organism>
<sequence length="247" mass="28106">MFPAEGGTEDPNFPGLAITAIAILPKYHDWCLSMIDSLRGVGNFHGPVYVVTEDPRPFEGLENVLTVKVPYTRYRLVAKSCKQLLLDWVFEPKMLYIDADVVIARPLKPWYDRARVKLDQKPLVLYTCSMPTAGAYHGGLMLTDRERVRPFFDQWLKLIRTGRYMFDQESLLSIGSDEDIALFDDDELVFLHQILGEDSEVSSQEAPGTFVHVTNGMIRRYSAAEIKTYLREVVGLRRIPESFGPDA</sequence>
<dbReference type="EMBL" id="APND01000003">
    <property type="protein sequence ID" value="MES1929772.1"/>
    <property type="molecule type" value="Genomic_DNA"/>
</dbReference>
<comment type="caution">
    <text evidence="1">The sequence shown here is derived from an EMBL/GenBank/DDBJ whole genome shotgun (WGS) entry which is preliminary data.</text>
</comment>
<reference evidence="1 2" key="1">
    <citation type="submission" date="2013-03" db="EMBL/GenBank/DDBJ databases">
        <title>Salinisphaera dokdonensis CL-ES53 Genome Sequencing.</title>
        <authorList>
            <person name="Li C."/>
            <person name="Lai Q."/>
            <person name="Shao Z."/>
        </authorList>
    </citation>
    <scope>NUCLEOTIDE SEQUENCE [LARGE SCALE GENOMIC DNA]</scope>
    <source>
        <strain evidence="1 2">CL-ES53</strain>
    </source>
</reference>
<evidence type="ECO:0000313" key="1">
    <source>
        <dbReference type="EMBL" id="MES1929772.1"/>
    </source>
</evidence>